<dbReference type="SUPFAM" id="SSF55874">
    <property type="entry name" value="ATPase domain of HSP90 chaperone/DNA topoisomerase II/histidine kinase"/>
    <property type="match status" value="1"/>
</dbReference>
<dbReference type="Pfam" id="PF02518">
    <property type="entry name" value="HATPase_c"/>
    <property type="match status" value="1"/>
</dbReference>
<keyword evidence="9" id="KW-1133">Transmembrane helix</keyword>
<evidence type="ECO:0000256" key="6">
    <source>
        <dbReference type="ARBA" id="ARBA00022777"/>
    </source>
</evidence>
<dbReference type="EC" id="2.7.13.3" evidence="2"/>
<keyword evidence="3" id="KW-0597">Phosphoprotein</keyword>
<gene>
    <name evidence="11" type="ORF">ENW96_05980</name>
</gene>
<dbReference type="InterPro" id="IPR036890">
    <property type="entry name" value="HATPase_C_sf"/>
</dbReference>
<sequence length="481" mass="54209">MMLTIRQRTIIAAISQAVLICIICAVVYLSFRTIISKLRTIEIIDDLNIAVLEMRKAEKNYFLYKDAGAIAELIVLGQEELQGIQEEKSYISSNLGQKTYNDLETKIKQYVEMANFIKGNPKVAPDLESRFRDLGHQLTTLFALLLKQERKNVNHIIMLGVVTLIVVLGLLLLFQLVLWRYFSRLIIQELATMEPLIAKVSEGRFHEVAVAPIPPHNEIGIAIKAISDMARELEKREGQLLQSEKLASLGVLISGVVHELGNPLNNISLMAQTYLSLYDMLGDEEKKNFMGDILNQSERIRKIMHNLLDFSRQKKQELEEHDPGKLVDTSLSLVINHMKLANVELHKTIAPDLPRLYVDAPQIEQVLINLYVNAIQAMPEGGDLYVEVDRDPDRDAVIIRVRDTGHGIPQDILPNIFDPFFSTKGTKGTGLGLSVSYGIIRQHDGEITVESQEGQGTTFTIRLPCRGKQEGETDGQRNHRD</sequence>
<evidence type="ECO:0000256" key="9">
    <source>
        <dbReference type="SAM" id="Phobius"/>
    </source>
</evidence>
<dbReference type="CDD" id="cd00082">
    <property type="entry name" value="HisKA"/>
    <property type="match status" value="1"/>
</dbReference>
<keyword evidence="7" id="KW-0067">ATP-binding</keyword>
<dbReference type="Gene3D" id="6.10.340.10">
    <property type="match status" value="1"/>
</dbReference>
<evidence type="ECO:0000256" key="7">
    <source>
        <dbReference type="ARBA" id="ARBA00022840"/>
    </source>
</evidence>
<dbReference type="Gene3D" id="3.30.565.10">
    <property type="entry name" value="Histidine kinase-like ATPase, C-terminal domain"/>
    <property type="match status" value="1"/>
</dbReference>
<dbReference type="AlphaFoldDB" id="A0A7C3Z0V0"/>
<keyword evidence="6" id="KW-0418">Kinase</keyword>
<dbReference type="Gene3D" id="1.10.287.130">
    <property type="match status" value="1"/>
</dbReference>
<organism evidence="11">
    <name type="scientific">Desulfobacca acetoxidans</name>
    <dbReference type="NCBI Taxonomy" id="60893"/>
    <lineage>
        <taxon>Bacteria</taxon>
        <taxon>Pseudomonadati</taxon>
        <taxon>Thermodesulfobacteriota</taxon>
        <taxon>Desulfobaccia</taxon>
        <taxon>Desulfobaccales</taxon>
        <taxon>Desulfobaccaceae</taxon>
        <taxon>Desulfobacca</taxon>
    </lineage>
</organism>
<dbReference type="PRINTS" id="PR00344">
    <property type="entry name" value="BCTRLSENSOR"/>
</dbReference>
<name>A0A7C3Z0V0_9BACT</name>
<accession>A0A7C3Z0V0</accession>
<dbReference type="SUPFAM" id="SSF47384">
    <property type="entry name" value="Homodimeric domain of signal transducing histidine kinase"/>
    <property type="match status" value="1"/>
</dbReference>
<dbReference type="PROSITE" id="PS50109">
    <property type="entry name" value="HIS_KIN"/>
    <property type="match status" value="1"/>
</dbReference>
<evidence type="ECO:0000256" key="2">
    <source>
        <dbReference type="ARBA" id="ARBA00012438"/>
    </source>
</evidence>
<evidence type="ECO:0000256" key="5">
    <source>
        <dbReference type="ARBA" id="ARBA00022741"/>
    </source>
</evidence>
<proteinExistence type="predicted"/>
<evidence type="ECO:0000313" key="11">
    <source>
        <dbReference type="EMBL" id="HGF33926.1"/>
    </source>
</evidence>
<protein>
    <recommendedName>
        <fullName evidence="2">histidine kinase</fullName>
        <ecNumber evidence="2">2.7.13.3</ecNumber>
    </recommendedName>
</protein>
<dbReference type="SMART" id="SM00387">
    <property type="entry name" value="HATPase_c"/>
    <property type="match status" value="1"/>
</dbReference>
<dbReference type="EMBL" id="DTMF01000150">
    <property type="protein sequence ID" value="HGF33926.1"/>
    <property type="molecule type" value="Genomic_DNA"/>
</dbReference>
<evidence type="ECO:0000256" key="8">
    <source>
        <dbReference type="ARBA" id="ARBA00023012"/>
    </source>
</evidence>
<keyword evidence="4" id="KW-0808">Transferase</keyword>
<dbReference type="GO" id="GO:0005524">
    <property type="term" value="F:ATP binding"/>
    <property type="evidence" value="ECO:0007669"/>
    <property type="project" value="UniProtKB-KW"/>
</dbReference>
<evidence type="ECO:0000259" key="10">
    <source>
        <dbReference type="PROSITE" id="PS50109"/>
    </source>
</evidence>
<evidence type="ECO:0000256" key="4">
    <source>
        <dbReference type="ARBA" id="ARBA00022679"/>
    </source>
</evidence>
<dbReference type="InterPro" id="IPR003594">
    <property type="entry name" value="HATPase_dom"/>
</dbReference>
<dbReference type="Pfam" id="PF00512">
    <property type="entry name" value="HisKA"/>
    <property type="match status" value="1"/>
</dbReference>
<dbReference type="SMART" id="SM00388">
    <property type="entry name" value="HisKA"/>
    <property type="match status" value="1"/>
</dbReference>
<dbReference type="PANTHER" id="PTHR43065">
    <property type="entry name" value="SENSOR HISTIDINE KINASE"/>
    <property type="match status" value="1"/>
</dbReference>
<evidence type="ECO:0000256" key="1">
    <source>
        <dbReference type="ARBA" id="ARBA00000085"/>
    </source>
</evidence>
<dbReference type="InterPro" id="IPR005467">
    <property type="entry name" value="His_kinase_dom"/>
</dbReference>
<keyword evidence="9" id="KW-0812">Transmembrane</keyword>
<feature type="domain" description="Histidine kinase" evidence="10">
    <location>
        <begin position="255"/>
        <end position="467"/>
    </location>
</feature>
<comment type="caution">
    <text evidence="11">The sequence shown here is derived from an EMBL/GenBank/DDBJ whole genome shotgun (WGS) entry which is preliminary data.</text>
</comment>
<keyword evidence="5" id="KW-0547">Nucleotide-binding</keyword>
<dbReference type="GO" id="GO:0000155">
    <property type="term" value="F:phosphorelay sensor kinase activity"/>
    <property type="evidence" value="ECO:0007669"/>
    <property type="project" value="InterPro"/>
</dbReference>
<dbReference type="InterPro" id="IPR003661">
    <property type="entry name" value="HisK_dim/P_dom"/>
</dbReference>
<dbReference type="PANTHER" id="PTHR43065:SF46">
    <property type="entry name" value="C4-DICARBOXYLATE TRANSPORT SENSOR PROTEIN DCTB"/>
    <property type="match status" value="1"/>
</dbReference>
<feature type="transmembrane region" description="Helical" evidence="9">
    <location>
        <begin position="12"/>
        <end position="31"/>
    </location>
</feature>
<keyword evidence="9" id="KW-0472">Membrane</keyword>
<evidence type="ECO:0000256" key="3">
    <source>
        <dbReference type="ARBA" id="ARBA00022553"/>
    </source>
</evidence>
<comment type="catalytic activity">
    <reaction evidence="1">
        <text>ATP + protein L-histidine = ADP + protein N-phospho-L-histidine.</text>
        <dbReference type="EC" id="2.7.13.3"/>
    </reaction>
</comment>
<dbReference type="InterPro" id="IPR036097">
    <property type="entry name" value="HisK_dim/P_sf"/>
</dbReference>
<keyword evidence="8" id="KW-0902">Two-component regulatory system</keyword>
<dbReference type="InterPro" id="IPR004358">
    <property type="entry name" value="Sig_transdc_His_kin-like_C"/>
</dbReference>
<feature type="transmembrane region" description="Helical" evidence="9">
    <location>
        <begin position="156"/>
        <end position="182"/>
    </location>
</feature>
<reference evidence="11" key="1">
    <citation type="journal article" date="2020" name="mSystems">
        <title>Genome- and Community-Level Interaction Insights into Carbon Utilization and Element Cycling Functions of Hydrothermarchaeota in Hydrothermal Sediment.</title>
        <authorList>
            <person name="Zhou Z."/>
            <person name="Liu Y."/>
            <person name="Xu W."/>
            <person name="Pan J."/>
            <person name="Luo Z.H."/>
            <person name="Li M."/>
        </authorList>
    </citation>
    <scope>NUCLEOTIDE SEQUENCE [LARGE SCALE GENOMIC DNA]</scope>
    <source>
        <strain evidence="11">SpSt-897</strain>
    </source>
</reference>